<protein>
    <submittedName>
        <fullName evidence="1">Uncharacterized protein</fullName>
    </submittedName>
</protein>
<gene>
    <name evidence="1" type="ORF">FOQG_19547</name>
</gene>
<dbReference type="GO" id="GO:0003676">
    <property type="term" value="F:nucleic acid binding"/>
    <property type="evidence" value="ECO:0007669"/>
    <property type="project" value="InterPro"/>
</dbReference>
<accession>X0BYT6</accession>
<evidence type="ECO:0000313" key="2">
    <source>
        <dbReference type="Proteomes" id="UP000030663"/>
    </source>
</evidence>
<dbReference type="EMBL" id="KI979923">
    <property type="protein sequence ID" value="EXK75687.1"/>
    <property type="molecule type" value="Genomic_DNA"/>
</dbReference>
<proteinExistence type="predicted"/>
<keyword evidence="2" id="KW-1185">Reference proteome</keyword>
<feature type="non-terminal residue" evidence="1">
    <location>
        <position position="52"/>
    </location>
</feature>
<dbReference type="InterPro" id="IPR036397">
    <property type="entry name" value="RNaseH_sf"/>
</dbReference>
<organism evidence="1 2">
    <name type="scientific">Fusarium oxysporum f. sp. raphani 54005</name>
    <dbReference type="NCBI Taxonomy" id="1089458"/>
    <lineage>
        <taxon>Eukaryota</taxon>
        <taxon>Fungi</taxon>
        <taxon>Dikarya</taxon>
        <taxon>Ascomycota</taxon>
        <taxon>Pezizomycotina</taxon>
        <taxon>Sordariomycetes</taxon>
        <taxon>Hypocreomycetidae</taxon>
        <taxon>Hypocreales</taxon>
        <taxon>Nectriaceae</taxon>
        <taxon>Fusarium</taxon>
        <taxon>Fusarium oxysporum species complex</taxon>
    </lineage>
</organism>
<dbReference type="HOGENOM" id="CLU_3092935_0_0_1"/>
<dbReference type="Gene3D" id="3.30.420.10">
    <property type="entry name" value="Ribonuclease H-like superfamily/Ribonuclease H"/>
    <property type="match status" value="1"/>
</dbReference>
<dbReference type="Proteomes" id="UP000030663">
    <property type="component" value="Unassembled WGS sequence"/>
</dbReference>
<reference evidence="1 2" key="1">
    <citation type="submission" date="2011-11" db="EMBL/GenBank/DDBJ databases">
        <title>The Genome Sequence of Fusarium oxysporum PHW815.</title>
        <authorList>
            <consortium name="The Broad Institute Genome Sequencing Platform"/>
            <person name="Ma L.-J."/>
            <person name="Gale L.R."/>
            <person name="Schwartz D.C."/>
            <person name="Zhou S."/>
            <person name="Corby-Kistler H."/>
            <person name="Young S.K."/>
            <person name="Zeng Q."/>
            <person name="Gargeya S."/>
            <person name="Fitzgerald M."/>
            <person name="Haas B."/>
            <person name="Abouelleil A."/>
            <person name="Alvarado L."/>
            <person name="Arachchi H.M."/>
            <person name="Berlin A."/>
            <person name="Brown A."/>
            <person name="Chapman S.B."/>
            <person name="Chen Z."/>
            <person name="Dunbar C."/>
            <person name="Freedman E."/>
            <person name="Gearin G."/>
            <person name="Goldberg J."/>
            <person name="Griggs A."/>
            <person name="Gujja S."/>
            <person name="Heiman D."/>
            <person name="Howarth C."/>
            <person name="Larson L."/>
            <person name="Lui A."/>
            <person name="MacDonald P.J.P."/>
            <person name="Montmayeur A."/>
            <person name="Murphy C."/>
            <person name="Neiman D."/>
            <person name="Pearson M."/>
            <person name="Priest M."/>
            <person name="Roberts A."/>
            <person name="Saif S."/>
            <person name="Shea T."/>
            <person name="Shenoy N."/>
            <person name="Sisk P."/>
            <person name="Stolte C."/>
            <person name="Sykes S."/>
            <person name="Wortman J."/>
            <person name="Nusbaum C."/>
            <person name="Birren B."/>
        </authorList>
    </citation>
    <scope>NUCLEOTIDE SEQUENCE [LARGE SCALE GENOMIC DNA]</scope>
    <source>
        <strain evidence="1 2">54005</strain>
    </source>
</reference>
<name>X0BYT6_FUSOX</name>
<sequence length="52" mass="6131">MVKNQPPYSPDHNPMEYLLDSVQNRTRKRCLVDEDLTQGDLKSYLEMQAYAK</sequence>
<dbReference type="AlphaFoldDB" id="X0BYT6"/>
<evidence type="ECO:0000313" key="1">
    <source>
        <dbReference type="EMBL" id="EXK75687.1"/>
    </source>
</evidence>